<dbReference type="EMBL" id="CACVBM020001163">
    <property type="protein sequence ID" value="CAA7036583.1"/>
    <property type="molecule type" value="Genomic_DNA"/>
</dbReference>
<proteinExistence type="predicted"/>
<feature type="region of interest" description="Disordered" evidence="1">
    <location>
        <begin position="90"/>
        <end position="123"/>
    </location>
</feature>
<organism evidence="2 3">
    <name type="scientific">Microthlaspi erraticum</name>
    <dbReference type="NCBI Taxonomy" id="1685480"/>
    <lineage>
        <taxon>Eukaryota</taxon>
        <taxon>Viridiplantae</taxon>
        <taxon>Streptophyta</taxon>
        <taxon>Embryophyta</taxon>
        <taxon>Tracheophyta</taxon>
        <taxon>Spermatophyta</taxon>
        <taxon>Magnoliopsida</taxon>
        <taxon>eudicotyledons</taxon>
        <taxon>Gunneridae</taxon>
        <taxon>Pentapetalae</taxon>
        <taxon>rosids</taxon>
        <taxon>malvids</taxon>
        <taxon>Brassicales</taxon>
        <taxon>Brassicaceae</taxon>
        <taxon>Coluteocarpeae</taxon>
        <taxon>Microthlaspi</taxon>
    </lineage>
</organism>
<evidence type="ECO:0000256" key="1">
    <source>
        <dbReference type="SAM" id="MobiDB-lite"/>
    </source>
</evidence>
<comment type="caution">
    <text evidence="2">The sequence shown here is derived from an EMBL/GenBank/DDBJ whole genome shotgun (WGS) entry which is preliminary data.</text>
</comment>
<name>A0A6D2J6E7_9BRAS</name>
<evidence type="ECO:0000313" key="2">
    <source>
        <dbReference type="EMBL" id="CAA7036583.1"/>
    </source>
</evidence>
<gene>
    <name evidence="2" type="ORF">MERR_LOCUS23818</name>
</gene>
<reference evidence="2" key="1">
    <citation type="submission" date="2020-01" db="EMBL/GenBank/DDBJ databases">
        <authorList>
            <person name="Mishra B."/>
        </authorList>
    </citation>
    <scope>NUCLEOTIDE SEQUENCE [LARGE SCALE GENOMIC DNA]</scope>
</reference>
<keyword evidence="3" id="KW-1185">Reference proteome</keyword>
<feature type="region of interest" description="Disordered" evidence="1">
    <location>
        <begin position="1"/>
        <end position="51"/>
    </location>
</feature>
<protein>
    <submittedName>
        <fullName evidence="2">Uncharacterized protein</fullName>
    </submittedName>
</protein>
<accession>A0A6D2J6E7</accession>
<dbReference type="Proteomes" id="UP000467841">
    <property type="component" value="Unassembled WGS sequence"/>
</dbReference>
<dbReference type="AlphaFoldDB" id="A0A6D2J6E7"/>
<feature type="compositionally biased region" description="Polar residues" evidence="1">
    <location>
        <begin position="98"/>
        <end position="113"/>
    </location>
</feature>
<evidence type="ECO:0000313" key="3">
    <source>
        <dbReference type="Proteomes" id="UP000467841"/>
    </source>
</evidence>
<sequence>MLTDLIKLDSSPIYEPNSSSKRDEAPPRAPVIQTLIPPMTSLNSSSKRDEAPPRALVIQTLIPPMTSLNSSSKRDEAPLRAHVFQTLVPPMSSPMSSLNIPDSSKSEIGSQPTERLPSPPPKLSVHEILSSQPPATARTVVNGNYQQFPATNDLVDRAQFHRANDPTDLARLTKANNSSNRALSHPIPANRIPVDPRNLLDCESFERFQDQTNLAFRQANSTFNQTMSSIPDIDKVIRETQRTPFSSRIANTCLRDTYKLCIPEYSGNSDPRAYIRALYLEILRAQFSPEEIEAASANSLLKT</sequence>